<reference evidence="1 2" key="1">
    <citation type="submission" date="2020-03" db="EMBL/GenBank/DDBJ databases">
        <title>Soil Listeria distribution.</title>
        <authorList>
            <person name="Liao J."/>
            <person name="Wiedmann M."/>
        </authorList>
    </citation>
    <scope>NUCLEOTIDE SEQUENCE [LARGE SCALE GENOMIC DNA]</scope>
    <source>
        <strain evidence="1 2">FSL L7-1547</strain>
    </source>
</reference>
<gene>
    <name evidence="1" type="ORF">HCI99_06185</name>
</gene>
<dbReference type="EMBL" id="JAASTX010000006">
    <property type="protein sequence ID" value="MBC1491410.1"/>
    <property type="molecule type" value="Genomic_DNA"/>
</dbReference>
<comment type="caution">
    <text evidence="1">The sequence shown here is derived from an EMBL/GenBank/DDBJ whole genome shotgun (WGS) entry which is preliminary data.</text>
</comment>
<evidence type="ECO:0000313" key="2">
    <source>
        <dbReference type="Proteomes" id="UP000533953"/>
    </source>
</evidence>
<protein>
    <submittedName>
        <fullName evidence="1">Uncharacterized protein</fullName>
    </submittedName>
</protein>
<dbReference type="AlphaFoldDB" id="A0A7X0XC00"/>
<sequence>MTNRNYNVIETEDMCAEELQTILNDRADCFFEIDCAVGTKIVMSAPSMMRSAVKTTEEKVADSLKGIELNLLAQTFRSAT</sequence>
<evidence type="ECO:0000313" key="1">
    <source>
        <dbReference type="EMBL" id="MBC1491410.1"/>
    </source>
</evidence>
<name>A0A7X0XC00_9LIST</name>
<dbReference type="Proteomes" id="UP000533953">
    <property type="component" value="Unassembled WGS sequence"/>
</dbReference>
<dbReference type="RefSeq" id="WP_185417169.1">
    <property type="nucleotide sequence ID" value="NZ_JAASTX010000006.1"/>
</dbReference>
<organism evidence="1 2">
    <name type="scientific">Listeria booriae</name>
    <dbReference type="NCBI Taxonomy" id="1552123"/>
    <lineage>
        <taxon>Bacteria</taxon>
        <taxon>Bacillati</taxon>
        <taxon>Bacillota</taxon>
        <taxon>Bacilli</taxon>
        <taxon>Bacillales</taxon>
        <taxon>Listeriaceae</taxon>
        <taxon>Listeria</taxon>
    </lineage>
</organism>
<proteinExistence type="predicted"/>
<accession>A0A7X0XC00</accession>